<evidence type="ECO:0000313" key="2">
    <source>
        <dbReference type="EMBL" id="SVB17837.1"/>
    </source>
</evidence>
<reference evidence="2" key="1">
    <citation type="submission" date="2018-05" db="EMBL/GenBank/DDBJ databases">
        <authorList>
            <person name="Lanie J.A."/>
            <person name="Ng W.-L."/>
            <person name="Kazmierczak K.M."/>
            <person name="Andrzejewski T.M."/>
            <person name="Davidsen T.M."/>
            <person name="Wayne K.J."/>
            <person name="Tettelin H."/>
            <person name="Glass J.I."/>
            <person name="Rusch D."/>
            <person name="Podicherti R."/>
            <person name="Tsui H.-C.T."/>
            <person name="Winkler M.E."/>
        </authorList>
    </citation>
    <scope>NUCLEOTIDE SEQUENCE</scope>
</reference>
<dbReference type="Gene3D" id="3.40.50.1820">
    <property type="entry name" value="alpha/beta hydrolase"/>
    <property type="match status" value="1"/>
</dbReference>
<proteinExistence type="predicted"/>
<accession>A0A382BX94</accession>
<evidence type="ECO:0000259" key="1">
    <source>
        <dbReference type="Pfam" id="PF00561"/>
    </source>
</evidence>
<sequence length="253" mass="29625">MNLLKKEFDSNSTYCEHNMDASGIPSIFIHGVGLDNTMWLPQKKFFHNKKIIFYDLLNHGKSQKEYLELNFEDFIKQLNQLLEYFNIKKCNLIGFSIGALIAQHFTARYYDKINKLIIIGSVYKRTEEQLKKVKNRFQMALEGESITKNSINRWFNKEYLEKNPDVYDFFFSLLEKKKNNDFLPAYKLFVDADNYPLNFSNFTMPTLIMTGENEIGSTPEMSIMLGKQINNSKTYIIPKAKHLASFEKADLVN</sequence>
<dbReference type="SUPFAM" id="SSF53474">
    <property type="entry name" value="alpha/beta-Hydrolases"/>
    <property type="match status" value="1"/>
</dbReference>
<feature type="non-terminal residue" evidence="2">
    <location>
        <position position="253"/>
    </location>
</feature>
<dbReference type="InterPro" id="IPR050266">
    <property type="entry name" value="AB_hydrolase_sf"/>
</dbReference>
<organism evidence="2">
    <name type="scientific">marine metagenome</name>
    <dbReference type="NCBI Taxonomy" id="408172"/>
    <lineage>
        <taxon>unclassified sequences</taxon>
        <taxon>metagenomes</taxon>
        <taxon>ecological metagenomes</taxon>
    </lineage>
</organism>
<gene>
    <name evidence="2" type="ORF">METZ01_LOCUS170691</name>
</gene>
<protein>
    <recommendedName>
        <fullName evidence="1">AB hydrolase-1 domain-containing protein</fullName>
    </recommendedName>
</protein>
<feature type="domain" description="AB hydrolase-1" evidence="1">
    <location>
        <begin position="27"/>
        <end position="249"/>
    </location>
</feature>
<dbReference type="EMBL" id="UINC01031572">
    <property type="protein sequence ID" value="SVB17837.1"/>
    <property type="molecule type" value="Genomic_DNA"/>
</dbReference>
<dbReference type="InterPro" id="IPR029058">
    <property type="entry name" value="AB_hydrolase_fold"/>
</dbReference>
<dbReference type="PANTHER" id="PTHR43798">
    <property type="entry name" value="MONOACYLGLYCEROL LIPASE"/>
    <property type="match status" value="1"/>
</dbReference>
<name>A0A382BX94_9ZZZZ</name>
<dbReference type="Pfam" id="PF00561">
    <property type="entry name" value="Abhydrolase_1"/>
    <property type="match status" value="1"/>
</dbReference>
<dbReference type="AlphaFoldDB" id="A0A382BX94"/>
<dbReference type="InterPro" id="IPR000073">
    <property type="entry name" value="AB_hydrolase_1"/>
</dbReference>